<evidence type="ECO:0000313" key="2">
    <source>
        <dbReference type="Proteomes" id="UP000179072"/>
    </source>
</evidence>
<comment type="caution">
    <text evidence="1">The sequence shown here is derived from an EMBL/GenBank/DDBJ whole genome shotgun (WGS) entry which is preliminary data.</text>
</comment>
<accession>A0A1F7INQ6</accession>
<proteinExistence type="predicted"/>
<protein>
    <submittedName>
        <fullName evidence="1">Uncharacterized protein</fullName>
    </submittedName>
</protein>
<reference evidence="1 2" key="1">
    <citation type="journal article" date="2016" name="Nat. Commun.">
        <title>Thousands of microbial genomes shed light on interconnected biogeochemical processes in an aquifer system.</title>
        <authorList>
            <person name="Anantharaman K."/>
            <person name="Brown C.T."/>
            <person name="Hug L.A."/>
            <person name="Sharon I."/>
            <person name="Castelle C.J."/>
            <person name="Probst A.J."/>
            <person name="Thomas B.C."/>
            <person name="Singh A."/>
            <person name="Wilkins M.J."/>
            <person name="Karaoz U."/>
            <person name="Brodie E.L."/>
            <person name="Williams K.H."/>
            <person name="Hubbard S.S."/>
            <person name="Banfield J.F."/>
        </authorList>
    </citation>
    <scope>NUCLEOTIDE SEQUENCE [LARGE SCALE GENOMIC DNA]</scope>
</reference>
<evidence type="ECO:0000313" key="1">
    <source>
        <dbReference type="EMBL" id="OGK45005.1"/>
    </source>
</evidence>
<dbReference type="Proteomes" id="UP000179072">
    <property type="component" value="Unassembled WGS sequence"/>
</dbReference>
<dbReference type="EMBL" id="MGAK01000008">
    <property type="protein sequence ID" value="OGK45005.1"/>
    <property type="molecule type" value="Genomic_DNA"/>
</dbReference>
<name>A0A1F7INQ6_9BACT</name>
<gene>
    <name evidence="1" type="ORF">A2957_01080</name>
</gene>
<dbReference type="AlphaFoldDB" id="A0A1F7INQ6"/>
<sequence length="207" mass="24594">MFSYNCTNCHDVFGCANLQNKSFCIFNRQLTEQEYREKIRLYNVLPYEKIFQLFEEVKEKYPLTQTHEAHNENSQYGNYVHYSKNCYLCFDAGHNEDCSYMYDSFYNKVCYDGTYTGQRNELCYEAVDSNDIFNCNFVVFSQNCSESSYLFNCSNVKDSLGCVSLSNKQYCVLNRQLTKEQYQKIKEELYKEFRQNKTGWGELAFPI</sequence>
<organism evidence="1 2">
    <name type="scientific">Candidatus Roizmanbacteria bacterium RIFCSPLOWO2_01_FULL_38_11</name>
    <dbReference type="NCBI Taxonomy" id="1802060"/>
    <lineage>
        <taxon>Bacteria</taxon>
        <taxon>Candidatus Roizmaniibacteriota</taxon>
    </lineage>
</organism>